<dbReference type="Proteomes" id="UP001082899">
    <property type="component" value="Unassembled WGS sequence"/>
</dbReference>
<dbReference type="EMBL" id="JAPMXC010000010">
    <property type="protein sequence ID" value="MCY0389055.1"/>
    <property type="molecule type" value="Genomic_DNA"/>
</dbReference>
<accession>A0ABT3ZS62</accession>
<reference evidence="2" key="1">
    <citation type="submission" date="2022-11" db="EMBL/GenBank/DDBJ databases">
        <title>Robbsia betulipollinis sp. nov., isolated from pollen of birch (Betula pendula).</title>
        <authorList>
            <person name="Shi H."/>
            <person name="Ambika Manirajan B."/>
            <person name="Ratering S."/>
            <person name="Geissler-Plaum R."/>
            <person name="Schnell S."/>
        </authorList>
    </citation>
    <scope>NUCLEOTIDE SEQUENCE</scope>
    <source>
        <strain evidence="2">Bb-Pol-6</strain>
    </source>
</reference>
<dbReference type="InterPro" id="IPR025421">
    <property type="entry name" value="DUF4148"/>
</dbReference>
<protein>
    <submittedName>
        <fullName evidence="2">DUF4148 domain-containing protein</fullName>
    </submittedName>
</protein>
<comment type="caution">
    <text evidence="2">The sequence shown here is derived from an EMBL/GenBank/DDBJ whole genome shotgun (WGS) entry which is preliminary data.</text>
</comment>
<keyword evidence="3" id="KW-1185">Reference proteome</keyword>
<feature type="chain" id="PRO_5046785511" evidence="1">
    <location>
        <begin position="22"/>
        <end position="90"/>
    </location>
</feature>
<evidence type="ECO:0000313" key="2">
    <source>
        <dbReference type="EMBL" id="MCY0389055.1"/>
    </source>
</evidence>
<feature type="signal peptide" evidence="1">
    <location>
        <begin position="1"/>
        <end position="21"/>
    </location>
</feature>
<proteinExistence type="predicted"/>
<dbReference type="Pfam" id="PF13663">
    <property type="entry name" value="DUF4148"/>
    <property type="match status" value="1"/>
</dbReference>
<gene>
    <name evidence="2" type="ORF">OVY01_18030</name>
</gene>
<evidence type="ECO:0000313" key="3">
    <source>
        <dbReference type="Proteomes" id="UP001082899"/>
    </source>
</evidence>
<sequence length="90" mass="9493">MKKITIATLLFSTVIAVPAFAQDSQTLNAGGNIQKTRAEVRAELADAVRAGYAPQSANRRDTAFVYGTTVRAHAVSRSVSSIPVANDTAD</sequence>
<dbReference type="RefSeq" id="WP_267848954.1">
    <property type="nucleotide sequence ID" value="NZ_JAPMXC010000010.1"/>
</dbReference>
<name>A0ABT3ZS62_9BURK</name>
<organism evidence="2 3">
    <name type="scientific">Robbsia betulipollinis</name>
    <dbReference type="NCBI Taxonomy" id="2981849"/>
    <lineage>
        <taxon>Bacteria</taxon>
        <taxon>Pseudomonadati</taxon>
        <taxon>Pseudomonadota</taxon>
        <taxon>Betaproteobacteria</taxon>
        <taxon>Burkholderiales</taxon>
        <taxon>Burkholderiaceae</taxon>
        <taxon>Robbsia</taxon>
    </lineage>
</organism>
<evidence type="ECO:0000256" key="1">
    <source>
        <dbReference type="SAM" id="SignalP"/>
    </source>
</evidence>
<keyword evidence="1" id="KW-0732">Signal</keyword>